<dbReference type="KEGG" id="eiv:EIN_250610"/>
<dbReference type="Proteomes" id="UP000014680">
    <property type="component" value="Unassembled WGS sequence"/>
</dbReference>
<name>A0A0A1UH98_ENTIV</name>
<accession>A0A0A1UH98</accession>
<dbReference type="InterPro" id="IPR035969">
    <property type="entry name" value="Rab-GAP_TBC_sf"/>
</dbReference>
<dbReference type="RefSeq" id="XP_004261718.1">
    <property type="nucleotide sequence ID" value="XM_004261670.1"/>
</dbReference>
<dbReference type="EMBL" id="KB206169">
    <property type="protein sequence ID" value="ELP94947.1"/>
    <property type="molecule type" value="Genomic_DNA"/>
</dbReference>
<dbReference type="Pfam" id="PF00566">
    <property type="entry name" value="RabGAP-TBC"/>
    <property type="match status" value="1"/>
</dbReference>
<dbReference type="PANTHER" id="PTHR22957">
    <property type="entry name" value="TBC1 DOMAIN FAMILY MEMBER GTPASE-ACTIVATING PROTEIN"/>
    <property type="match status" value="1"/>
</dbReference>
<keyword evidence="3" id="KW-1185">Reference proteome</keyword>
<dbReference type="OrthoDB" id="10263206at2759"/>
<organism evidence="2 3">
    <name type="scientific">Entamoeba invadens IP1</name>
    <dbReference type="NCBI Taxonomy" id="370355"/>
    <lineage>
        <taxon>Eukaryota</taxon>
        <taxon>Amoebozoa</taxon>
        <taxon>Evosea</taxon>
        <taxon>Archamoebae</taxon>
        <taxon>Mastigamoebida</taxon>
        <taxon>Entamoebidae</taxon>
        <taxon>Entamoeba</taxon>
    </lineage>
</organism>
<dbReference type="PROSITE" id="PS50086">
    <property type="entry name" value="TBC_RABGAP"/>
    <property type="match status" value="1"/>
</dbReference>
<evidence type="ECO:0000259" key="1">
    <source>
        <dbReference type="PROSITE" id="PS50086"/>
    </source>
</evidence>
<dbReference type="AlphaFoldDB" id="A0A0A1UH98"/>
<protein>
    <recommendedName>
        <fullName evidence="1">Rab-GAP TBC domain-containing protein</fullName>
    </recommendedName>
</protein>
<dbReference type="GO" id="GO:0006886">
    <property type="term" value="P:intracellular protein transport"/>
    <property type="evidence" value="ECO:0007669"/>
    <property type="project" value="TreeGrafter"/>
</dbReference>
<dbReference type="OMA" id="YLLRNDY"/>
<sequence length="164" mass="18883">TSYYCFAYLMTKISDWYSPKLDWTARGIHAQLARIDSILKLKDPELSRHLVSLNITNTLYLFRWVTLLFSQEFTIENVLLIWDCILVEPTGDFVGCLSVAMIIEIRKGLLSSDFTGCLKLLQKYPTTVNITNVIKKAKNLYTERSTFPPLVEPHIFTKKSGDKK</sequence>
<dbReference type="GeneID" id="14893945"/>
<gene>
    <name evidence="2" type="ORF">EIN_250610</name>
</gene>
<evidence type="ECO:0000313" key="2">
    <source>
        <dbReference type="EMBL" id="ELP94947.1"/>
    </source>
</evidence>
<feature type="non-terminal residue" evidence="2">
    <location>
        <position position="1"/>
    </location>
</feature>
<evidence type="ECO:0000313" key="3">
    <source>
        <dbReference type="Proteomes" id="UP000014680"/>
    </source>
</evidence>
<dbReference type="Gene3D" id="1.10.472.80">
    <property type="entry name" value="Ypt/Rab-GAP domain of gyp1p, domain 3"/>
    <property type="match status" value="1"/>
</dbReference>
<dbReference type="FunFam" id="1.10.472.80:FF:000048">
    <property type="entry name" value="TBC domain containing protein"/>
    <property type="match status" value="1"/>
</dbReference>
<dbReference type="InterPro" id="IPR000195">
    <property type="entry name" value="Rab-GAP-TBC_dom"/>
</dbReference>
<feature type="domain" description="Rab-GAP TBC" evidence="1">
    <location>
        <begin position="1"/>
        <end position="89"/>
    </location>
</feature>
<reference evidence="2 3" key="1">
    <citation type="submission" date="2012-10" db="EMBL/GenBank/DDBJ databases">
        <authorList>
            <person name="Zafar N."/>
            <person name="Inman J."/>
            <person name="Hall N."/>
            <person name="Lorenzi H."/>
            <person name="Caler E."/>
        </authorList>
    </citation>
    <scope>NUCLEOTIDE SEQUENCE [LARGE SCALE GENOMIC DNA]</scope>
    <source>
        <strain evidence="2 3">IP1</strain>
    </source>
</reference>
<dbReference type="SUPFAM" id="SSF47923">
    <property type="entry name" value="Ypt/Rab-GAP domain of gyp1p"/>
    <property type="match status" value="1"/>
</dbReference>
<dbReference type="VEuPathDB" id="AmoebaDB:EIN_250610"/>
<dbReference type="GO" id="GO:0005096">
    <property type="term" value="F:GTPase activator activity"/>
    <property type="evidence" value="ECO:0007669"/>
    <property type="project" value="TreeGrafter"/>
</dbReference>
<dbReference type="PANTHER" id="PTHR22957:SF27">
    <property type="entry name" value="TBC1 DOMAIN FAMILY MEMBER 13"/>
    <property type="match status" value="1"/>
</dbReference>
<proteinExistence type="predicted"/>